<dbReference type="VEuPathDB" id="FungiDB:TAPDE_001851"/>
<name>R4XF13_TAPDE</name>
<proteinExistence type="predicted"/>
<protein>
    <submittedName>
        <fullName evidence="2">Uncharacterized protein</fullName>
    </submittedName>
</protein>
<feature type="compositionally biased region" description="Polar residues" evidence="1">
    <location>
        <begin position="1"/>
        <end position="12"/>
    </location>
</feature>
<accession>R4XF13</accession>
<evidence type="ECO:0000256" key="1">
    <source>
        <dbReference type="SAM" id="MobiDB-lite"/>
    </source>
</evidence>
<evidence type="ECO:0000313" key="3">
    <source>
        <dbReference type="Proteomes" id="UP000013776"/>
    </source>
</evidence>
<dbReference type="Proteomes" id="UP000013776">
    <property type="component" value="Unassembled WGS sequence"/>
</dbReference>
<sequence length="235" mass="25990">MSNNLPQYSSNARDCASVTDDKSRPPGYVEASIGATSVGEAYAEKVIVTKPEAKPQSAFTVHSTENENFVLLDNETAAPVYYIDFTLSLSRMFVRAGNSSTSPIISTSKVPGPFVKEMHTEYESRVSSGTKETTISASGKFHVIWSFMVKNKTYEWRSHKGVSTLYHDKATVATYDIGKSLVVEKPFLELKNVIVSTVFAILLFDHLNTERRHRVLNNMTKKSNLGPPMTGGLLL</sequence>
<dbReference type="EMBL" id="CAHR02000064">
    <property type="protein sequence ID" value="CCG81952.1"/>
    <property type="molecule type" value="Genomic_DNA"/>
</dbReference>
<feature type="region of interest" description="Disordered" evidence="1">
    <location>
        <begin position="1"/>
        <end position="28"/>
    </location>
</feature>
<dbReference type="AlphaFoldDB" id="R4XF13"/>
<evidence type="ECO:0000313" key="2">
    <source>
        <dbReference type="EMBL" id="CCG81952.1"/>
    </source>
</evidence>
<gene>
    <name evidence="2" type="ORF">TAPDE_001851</name>
</gene>
<keyword evidence="3" id="KW-1185">Reference proteome</keyword>
<reference evidence="2 3" key="1">
    <citation type="journal article" date="2013" name="MBio">
        <title>Genome sequencing of the plant pathogen Taphrina deformans, the causal agent of peach leaf curl.</title>
        <authorList>
            <person name="Cisse O.H."/>
            <person name="Almeida J.M.G.C.F."/>
            <person name="Fonseca A."/>
            <person name="Kumar A.A."/>
            <person name="Salojaervi J."/>
            <person name="Overmyer K."/>
            <person name="Hauser P.M."/>
            <person name="Pagni M."/>
        </authorList>
    </citation>
    <scope>NUCLEOTIDE SEQUENCE [LARGE SCALE GENOMIC DNA]</scope>
    <source>
        <strain evidence="3">PYCC 5710 / ATCC 11124 / CBS 356.35 / IMI 108563 / JCM 9778 / NBRC 8474</strain>
    </source>
</reference>
<comment type="caution">
    <text evidence="2">The sequence shown here is derived from an EMBL/GenBank/DDBJ whole genome shotgun (WGS) entry which is preliminary data.</text>
</comment>
<organism evidence="2 3">
    <name type="scientific">Taphrina deformans (strain PYCC 5710 / ATCC 11124 / CBS 356.35 / IMI 108563 / JCM 9778 / NBRC 8474)</name>
    <name type="common">Peach leaf curl fungus</name>
    <name type="synonym">Lalaria deformans</name>
    <dbReference type="NCBI Taxonomy" id="1097556"/>
    <lineage>
        <taxon>Eukaryota</taxon>
        <taxon>Fungi</taxon>
        <taxon>Dikarya</taxon>
        <taxon>Ascomycota</taxon>
        <taxon>Taphrinomycotina</taxon>
        <taxon>Taphrinomycetes</taxon>
        <taxon>Taphrinales</taxon>
        <taxon>Taphrinaceae</taxon>
        <taxon>Taphrina</taxon>
    </lineage>
</organism>